<dbReference type="FunFam" id="3.30.160.60:FF:001800">
    <property type="entry name" value="Zinc finger protein 467"/>
    <property type="match status" value="1"/>
</dbReference>
<evidence type="ECO:0000256" key="3">
    <source>
        <dbReference type="ARBA" id="ARBA00022771"/>
    </source>
</evidence>
<dbReference type="GO" id="GO:0045893">
    <property type="term" value="P:positive regulation of DNA-templated transcription"/>
    <property type="evidence" value="ECO:0007669"/>
    <property type="project" value="UniProtKB-ARBA"/>
</dbReference>
<dbReference type="Proteomes" id="UP000324632">
    <property type="component" value="Chromosome 7"/>
</dbReference>
<evidence type="ECO:0000256" key="5">
    <source>
        <dbReference type="PROSITE-ProRule" id="PRU00042"/>
    </source>
</evidence>
<keyword evidence="4" id="KW-0862">Zinc</keyword>
<feature type="domain" description="C2H2-type" evidence="7">
    <location>
        <begin position="374"/>
        <end position="396"/>
    </location>
</feature>
<dbReference type="FunFam" id="3.30.160.60:FF:001732">
    <property type="entry name" value="Zgc:162936"/>
    <property type="match status" value="1"/>
</dbReference>
<dbReference type="GO" id="GO:0000977">
    <property type="term" value="F:RNA polymerase II transcription regulatory region sequence-specific DNA binding"/>
    <property type="evidence" value="ECO:0007669"/>
    <property type="project" value="TreeGrafter"/>
</dbReference>
<dbReference type="PROSITE" id="PS50157">
    <property type="entry name" value="ZINC_FINGER_C2H2_2"/>
    <property type="match status" value="3"/>
</dbReference>
<feature type="compositionally biased region" description="Polar residues" evidence="6">
    <location>
        <begin position="82"/>
        <end position="101"/>
    </location>
</feature>
<dbReference type="SUPFAM" id="SSF57667">
    <property type="entry name" value="beta-beta-alpha zinc fingers"/>
    <property type="match status" value="2"/>
</dbReference>
<feature type="compositionally biased region" description="Basic and acidic residues" evidence="6">
    <location>
        <begin position="149"/>
        <end position="176"/>
    </location>
</feature>
<dbReference type="InterPro" id="IPR013087">
    <property type="entry name" value="Znf_C2H2_type"/>
</dbReference>
<keyword evidence="9" id="KW-1185">Reference proteome</keyword>
<evidence type="ECO:0000256" key="4">
    <source>
        <dbReference type="ARBA" id="ARBA00022833"/>
    </source>
</evidence>
<keyword evidence="2" id="KW-0677">Repeat</keyword>
<dbReference type="SMART" id="SM00355">
    <property type="entry name" value="ZnF_C2H2"/>
    <property type="match status" value="3"/>
</dbReference>
<organism evidence="8 9">
    <name type="scientific">Triplophysa tibetana</name>
    <dbReference type="NCBI Taxonomy" id="1572043"/>
    <lineage>
        <taxon>Eukaryota</taxon>
        <taxon>Metazoa</taxon>
        <taxon>Chordata</taxon>
        <taxon>Craniata</taxon>
        <taxon>Vertebrata</taxon>
        <taxon>Euteleostomi</taxon>
        <taxon>Actinopterygii</taxon>
        <taxon>Neopterygii</taxon>
        <taxon>Teleostei</taxon>
        <taxon>Ostariophysi</taxon>
        <taxon>Cypriniformes</taxon>
        <taxon>Nemacheilidae</taxon>
        <taxon>Triplophysa</taxon>
    </lineage>
</organism>
<feature type="domain" description="C2H2-type" evidence="7">
    <location>
        <begin position="318"/>
        <end position="345"/>
    </location>
</feature>
<dbReference type="FunFam" id="3.30.160.60:FF:000625">
    <property type="entry name" value="Zinc finger protein 536"/>
    <property type="match status" value="1"/>
</dbReference>
<dbReference type="PROSITE" id="PS00028">
    <property type="entry name" value="ZINC_FINGER_C2H2_1"/>
    <property type="match status" value="2"/>
</dbReference>
<dbReference type="Gene3D" id="3.30.160.60">
    <property type="entry name" value="Classic Zinc Finger"/>
    <property type="match status" value="3"/>
</dbReference>
<gene>
    <name evidence="8" type="ORF">E1301_Tti021070</name>
</gene>
<feature type="compositionally biased region" description="Polar residues" evidence="6">
    <location>
        <begin position="405"/>
        <end position="416"/>
    </location>
</feature>
<dbReference type="Pfam" id="PF00096">
    <property type="entry name" value="zf-C2H2"/>
    <property type="match status" value="1"/>
</dbReference>
<evidence type="ECO:0000313" key="8">
    <source>
        <dbReference type="EMBL" id="KAA0718762.1"/>
    </source>
</evidence>
<proteinExistence type="predicted"/>
<dbReference type="InterPro" id="IPR050717">
    <property type="entry name" value="C2H2-ZF_Transcription_Reg"/>
</dbReference>
<keyword evidence="3 5" id="KW-0863">Zinc-finger</keyword>
<dbReference type="GO" id="GO:0005694">
    <property type="term" value="C:chromosome"/>
    <property type="evidence" value="ECO:0007669"/>
    <property type="project" value="UniProtKB-ARBA"/>
</dbReference>
<feature type="region of interest" description="Disordered" evidence="6">
    <location>
        <begin position="73"/>
        <end position="209"/>
    </location>
</feature>
<dbReference type="InterPro" id="IPR036236">
    <property type="entry name" value="Znf_C2H2_sf"/>
</dbReference>
<evidence type="ECO:0000259" key="7">
    <source>
        <dbReference type="PROSITE" id="PS50157"/>
    </source>
</evidence>
<dbReference type="EMBL" id="SOYY01000007">
    <property type="protein sequence ID" value="KAA0718762.1"/>
    <property type="molecule type" value="Genomic_DNA"/>
</dbReference>
<dbReference type="AlphaFoldDB" id="A0A5A9PAG2"/>
<evidence type="ECO:0000313" key="9">
    <source>
        <dbReference type="Proteomes" id="UP000324632"/>
    </source>
</evidence>
<dbReference type="GO" id="GO:0000981">
    <property type="term" value="F:DNA-binding transcription factor activity, RNA polymerase II-specific"/>
    <property type="evidence" value="ECO:0007669"/>
    <property type="project" value="TreeGrafter"/>
</dbReference>
<evidence type="ECO:0000256" key="2">
    <source>
        <dbReference type="ARBA" id="ARBA00022737"/>
    </source>
</evidence>
<feature type="compositionally biased region" description="Acidic residues" evidence="6">
    <location>
        <begin position="130"/>
        <end position="141"/>
    </location>
</feature>
<dbReference type="GO" id="GO:0008270">
    <property type="term" value="F:zinc ion binding"/>
    <property type="evidence" value="ECO:0007669"/>
    <property type="project" value="UniProtKB-KW"/>
</dbReference>
<feature type="domain" description="C2H2-type" evidence="7">
    <location>
        <begin position="346"/>
        <end position="373"/>
    </location>
</feature>
<evidence type="ECO:0000256" key="6">
    <source>
        <dbReference type="SAM" id="MobiDB-lite"/>
    </source>
</evidence>
<protein>
    <recommendedName>
        <fullName evidence="7">C2H2-type domain-containing protein</fullName>
    </recommendedName>
</protein>
<dbReference type="Pfam" id="PF13465">
    <property type="entry name" value="zf-H2C2_2"/>
    <property type="match status" value="1"/>
</dbReference>
<feature type="region of interest" description="Disordered" evidence="6">
    <location>
        <begin position="396"/>
        <end position="416"/>
    </location>
</feature>
<name>A0A5A9PAG2_9TELE</name>
<sequence>MANYRAFHKKLATIMETLTRAAVVEICELVDDGYAVLHLEISRHHKENEELRRKLQLIESIVAARGFCDENASARDARCDSNSRQVPVSRKTSGVETTSRGASAESREEGDLIQIKQEGLEQTPLGGEKYEDDDDDDDDGESVSAVTHDSPKPEVSEISGKDSHVLTHSPMHDPHCRTLLHSPEQDSRSHTQAFADTHSGGDESQHSSVDLTVSDDASISLSQTMSETHASHLRVFQEDLCVKPDLDLVSDWAAHSVRNTLVHSQTSPQRLGGSDPLVSHGSSLFAAQRLVALGHVQGLSLYGRLGTLQVGGANKRHFICSICGKSFTTSQSLDTHMRIHTGERPYRCEQCGKRFTQSGHLTAHQTVHTGERPYECTRCGKRFAGKQYLRIHTKKHHPDLHTLSHVPSHTQQESLP</sequence>
<reference evidence="8 9" key="1">
    <citation type="journal article" date="2019" name="Mol. Ecol. Resour.">
        <title>Chromosome-level genome assembly of Triplophysa tibetana, a fish adapted to the harsh high-altitude environment of the Tibetan Plateau.</title>
        <authorList>
            <person name="Yang X."/>
            <person name="Liu H."/>
            <person name="Ma Z."/>
            <person name="Zou Y."/>
            <person name="Zou M."/>
            <person name="Mao Y."/>
            <person name="Li X."/>
            <person name="Wang H."/>
            <person name="Chen T."/>
            <person name="Wang W."/>
            <person name="Yang R."/>
        </authorList>
    </citation>
    <scope>NUCLEOTIDE SEQUENCE [LARGE SCALE GENOMIC DNA]</scope>
    <source>
        <strain evidence="8">TTIB1903HZAU</strain>
        <tissue evidence="8">Muscle</tissue>
    </source>
</reference>
<evidence type="ECO:0000256" key="1">
    <source>
        <dbReference type="ARBA" id="ARBA00022723"/>
    </source>
</evidence>
<comment type="caution">
    <text evidence="8">The sequence shown here is derived from an EMBL/GenBank/DDBJ whole genome shotgun (WGS) entry which is preliminary data.</text>
</comment>
<accession>A0A5A9PAG2</accession>
<dbReference type="PANTHER" id="PTHR14196">
    <property type="entry name" value="ODD-SKIPPED - RELATED"/>
    <property type="match status" value="1"/>
</dbReference>
<dbReference type="GO" id="GO:0005634">
    <property type="term" value="C:nucleus"/>
    <property type="evidence" value="ECO:0007669"/>
    <property type="project" value="TreeGrafter"/>
</dbReference>
<dbReference type="PANTHER" id="PTHR14196:SF12">
    <property type="entry name" value="ZINC FINGER PROTEIN 208-LIKE"/>
    <property type="match status" value="1"/>
</dbReference>
<keyword evidence="1" id="KW-0479">Metal-binding</keyword>